<keyword evidence="2" id="KW-1185">Reference proteome</keyword>
<name>A0A9Q3DR87_9BASI</name>
<organism evidence="1 2">
    <name type="scientific">Austropuccinia psidii MF-1</name>
    <dbReference type="NCBI Taxonomy" id="1389203"/>
    <lineage>
        <taxon>Eukaryota</taxon>
        <taxon>Fungi</taxon>
        <taxon>Dikarya</taxon>
        <taxon>Basidiomycota</taxon>
        <taxon>Pucciniomycotina</taxon>
        <taxon>Pucciniomycetes</taxon>
        <taxon>Pucciniales</taxon>
        <taxon>Sphaerophragmiaceae</taxon>
        <taxon>Austropuccinia</taxon>
    </lineage>
</organism>
<protein>
    <submittedName>
        <fullName evidence="1">Uncharacterized protein</fullName>
    </submittedName>
</protein>
<reference evidence="1" key="1">
    <citation type="submission" date="2021-03" db="EMBL/GenBank/DDBJ databases">
        <title>Draft genome sequence of rust myrtle Austropuccinia psidii MF-1, a brazilian biotype.</title>
        <authorList>
            <person name="Quecine M.C."/>
            <person name="Pachon D.M.R."/>
            <person name="Bonatelli M.L."/>
            <person name="Correr F.H."/>
            <person name="Franceschini L.M."/>
            <person name="Leite T.F."/>
            <person name="Margarido G.R.A."/>
            <person name="Almeida C.A."/>
            <person name="Ferrarezi J.A."/>
            <person name="Labate C.A."/>
        </authorList>
    </citation>
    <scope>NUCLEOTIDE SEQUENCE</scope>
    <source>
        <strain evidence="1">MF-1</strain>
    </source>
</reference>
<gene>
    <name evidence="1" type="ORF">O181_048756</name>
</gene>
<dbReference type="EMBL" id="AVOT02020704">
    <property type="protein sequence ID" value="MBW0509041.1"/>
    <property type="molecule type" value="Genomic_DNA"/>
</dbReference>
<accession>A0A9Q3DR87</accession>
<dbReference type="Proteomes" id="UP000765509">
    <property type="component" value="Unassembled WGS sequence"/>
</dbReference>
<sequence>MLLGILKILQHPQNDTMILLLRCPQGMPLTLTLPLLIPSPTPLILSVAYHFYTHEPPQVDTMMPPPISALTTPYALAPAFSSPPFTIFTLPWCPQDMPPTPPSPPLHLLQPTANHPYSHLLDP</sequence>
<evidence type="ECO:0000313" key="1">
    <source>
        <dbReference type="EMBL" id="MBW0509041.1"/>
    </source>
</evidence>
<dbReference type="AlphaFoldDB" id="A0A9Q3DR87"/>
<evidence type="ECO:0000313" key="2">
    <source>
        <dbReference type="Proteomes" id="UP000765509"/>
    </source>
</evidence>
<comment type="caution">
    <text evidence="1">The sequence shown here is derived from an EMBL/GenBank/DDBJ whole genome shotgun (WGS) entry which is preliminary data.</text>
</comment>
<proteinExistence type="predicted"/>